<accession>A0A8J5CPB4</accession>
<evidence type="ECO:0000259" key="2">
    <source>
        <dbReference type="SMART" id="SM00597"/>
    </source>
</evidence>
<feature type="domain" description="TTF-type" evidence="2">
    <location>
        <begin position="86"/>
        <end position="180"/>
    </location>
</feature>
<gene>
    <name evidence="3" type="primary">ZMYM1_0</name>
    <name evidence="3" type="ORF">GWK47_000846</name>
</gene>
<feature type="region of interest" description="Disordered" evidence="1">
    <location>
        <begin position="1"/>
        <end position="80"/>
    </location>
</feature>
<organism evidence="3 4">
    <name type="scientific">Chionoecetes opilio</name>
    <name type="common">Atlantic snow crab</name>
    <name type="synonym">Cancer opilio</name>
    <dbReference type="NCBI Taxonomy" id="41210"/>
    <lineage>
        <taxon>Eukaryota</taxon>
        <taxon>Metazoa</taxon>
        <taxon>Ecdysozoa</taxon>
        <taxon>Arthropoda</taxon>
        <taxon>Crustacea</taxon>
        <taxon>Multicrustacea</taxon>
        <taxon>Malacostraca</taxon>
        <taxon>Eumalacostraca</taxon>
        <taxon>Eucarida</taxon>
        <taxon>Decapoda</taxon>
        <taxon>Pleocyemata</taxon>
        <taxon>Brachyura</taxon>
        <taxon>Eubrachyura</taxon>
        <taxon>Majoidea</taxon>
        <taxon>Majidae</taxon>
        <taxon>Chionoecetes</taxon>
    </lineage>
</organism>
<dbReference type="SMART" id="SM00597">
    <property type="entry name" value="ZnF_TTF"/>
    <property type="match status" value="1"/>
</dbReference>
<dbReference type="InterPro" id="IPR006580">
    <property type="entry name" value="Znf_TTF"/>
</dbReference>
<keyword evidence="4" id="KW-1185">Reference proteome</keyword>
<proteinExistence type="predicted"/>
<evidence type="ECO:0000313" key="3">
    <source>
        <dbReference type="EMBL" id="KAG0717694.1"/>
    </source>
</evidence>
<feature type="compositionally biased region" description="Basic residues" evidence="1">
    <location>
        <begin position="1"/>
        <end position="11"/>
    </location>
</feature>
<name>A0A8J5CPB4_CHIOP</name>
<dbReference type="AlphaFoldDB" id="A0A8J5CPB4"/>
<dbReference type="EMBL" id="JACEEZ010017225">
    <property type="protein sequence ID" value="KAG0717694.1"/>
    <property type="molecule type" value="Genomic_DNA"/>
</dbReference>
<sequence>MERYLLPKKRQRVDDPTNTAAVNEDSGDRDGEAADLASAEPQPQEGTTHTQGEKLLPGPKDLSQLPDSGPTCPDLKRYPATEYSGQSRSFNRNWRDHHSWLEYSTTLDAAFCFACRHFSPVHFSKTEKSFTHDGFRNWKKATTSLKSHDMSAQQDTSFLCKLGQTEFKMQKTTGSRILHALDASHAKTVKENRHYIRAVIDALLYTDCQNVAQRSQGRH</sequence>
<evidence type="ECO:0000256" key="1">
    <source>
        <dbReference type="SAM" id="MobiDB-lite"/>
    </source>
</evidence>
<dbReference type="OrthoDB" id="7203715at2759"/>
<evidence type="ECO:0000313" key="4">
    <source>
        <dbReference type="Proteomes" id="UP000770661"/>
    </source>
</evidence>
<comment type="caution">
    <text evidence="3">The sequence shown here is derived from an EMBL/GenBank/DDBJ whole genome shotgun (WGS) entry which is preliminary data.</text>
</comment>
<protein>
    <submittedName>
        <fullName evidence="3">Zinc finger MYM-type protein 1</fullName>
    </submittedName>
</protein>
<reference evidence="3" key="1">
    <citation type="submission" date="2020-07" db="EMBL/GenBank/DDBJ databases">
        <title>The High-quality genome of the commercially important snow crab, Chionoecetes opilio.</title>
        <authorList>
            <person name="Jeong J.-H."/>
            <person name="Ryu S."/>
        </authorList>
    </citation>
    <scope>NUCLEOTIDE SEQUENCE</scope>
    <source>
        <strain evidence="3">MADBK_172401_WGS</strain>
        <tissue evidence="3">Digestive gland</tissue>
    </source>
</reference>
<dbReference type="Proteomes" id="UP000770661">
    <property type="component" value="Unassembled WGS sequence"/>
</dbReference>